<keyword evidence="7 18" id="KW-0694">RNA-binding</keyword>
<comment type="function">
    <text evidence="11 18">Catalyzes the ATP-dependent transfer of a sulfur to tRNA to produce 4-thiouridine in position 8 of tRNAs, which functions as a near-UV photosensor. Also catalyzes the transfer of sulfur to the sulfur carrier protein ThiS, forming ThiS-thiocarboxylate. This is a step in the synthesis of thiazole, in the thiamine biosynthesis pathway. The sulfur is donated as persulfide by IscS.</text>
</comment>
<dbReference type="SUPFAM" id="SSF52402">
    <property type="entry name" value="Adenine nucleotide alpha hydrolases-like"/>
    <property type="match status" value="1"/>
</dbReference>
<evidence type="ECO:0000256" key="1">
    <source>
        <dbReference type="ARBA" id="ARBA00004496"/>
    </source>
</evidence>
<evidence type="ECO:0000259" key="19">
    <source>
        <dbReference type="PROSITE" id="PS51165"/>
    </source>
</evidence>
<dbReference type="GO" id="GO:0009229">
    <property type="term" value="P:thiamine diphosphate biosynthetic process"/>
    <property type="evidence" value="ECO:0007669"/>
    <property type="project" value="UniProtKB-UniRule"/>
</dbReference>
<name>A0A9D1MWS0_9BACT</name>
<feature type="binding site" evidence="18">
    <location>
        <position position="282"/>
    </location>
    <ligand>
        <name>ATP</name>
        <dbReference type="ChEBI" id="CHEBI:30616"/>
    </ligand>
</feature>
<dbReference type="GO" id="GO:0005829">
    <property type="term" value="C:cytosol"/>
    <property type="evidence" value="ECO:0007669"/>
    <property type="project" value="TreeGrafter"/>
</dbReference>
<evidence type="ECO:0000256" key="13">
    <source>
        <dbReference type="ARBA" id="ARBA00066827"/>
    </source>
</evidence>
<dbReference type="InterPro" id="IPR020536">
    <property type="entry name" value="ThiI_AANH"/>
</dbReference>
<dbReference type="InterPro" id="IPR004114">
    <property type="entry name" value="THUMP_dom"/>
</dbReference>
<dbReference type="NCBIfam" id="TIGR00342">
    <property type="entry name" value="tRNA uracil 4-sulfurtransferase ThiI"/>
    <property type="match status" value="1"/>
</dbReference>
<evidence type="ECO:0000313" key="21">
    <source>
        <dbReference type="Proteomes" id="UP000886852"/>
    </source>
</evidence>
<dbReference type="FunFam" id="3.40.50.620:FF:000053">
    <property type="entry name" value="Probable tRNA sulfurtransferase"/>
    <property type="match status" value="1"/>
</dbReference>
<feature type="domain" description="THUMP" evidence="19">
    <location>
        <begin position="58"/>
        <end position="160"/>
    </location>
</feature>
<dbReference type="SUPFAM" id="SSF143437">
    <property type="entry name" value="THUMP domain-like"/>
    <property type="match status" value="1"/>
</dbReference>
<accession>A0A9D1MWS0</accession>
<dbReference type="InterPro" id="IPR014729">
    <property type="entry name" value="Rossmann-like_a/b/a_fold"/>
</dbReference>
<comment type="caution">
    <text evidence="20">The sequence shown here is derived from an EMBL/GenBank/DDBJ whole genome shotgun (WGS) entry which is preliminary data.</text>
</comment>
<comment type="similarity">
    <text evidence="12 18">Belongs to the ThiI family.</text>
</comment>
<evidence type="ECO:0000256" key="14">
    <source>
        <dbReference type="ARBA" id="ARBA00071867"/>
    </source>
</evidence>
<evidence type="ECO:0000313" key="20">
    <source>
        <dbReference type="EMBL" id="HIU90423.1"/>
    </source>
</evidence>
<evidence type="ECO:0000256" key="5">
    <source>
        <dbReference type="ARBA" id="ARBA00022741"/>
    </source>
</evidence>
<evidence type="ECO:0000256" key="17">
    <source>
        <dbReference type="ARBA" id="ARBA00080570"/>
    </source>
</evidence>
<evidence type="ECO:0000256" key="4">
    <source>
        <dbReference type="ARBA" id="ARBA00022679"/>
    </source>
</evidence>
<dbReference type="PANTHER" id="PTHR43209">
    <property type="entry name" value="TRNA SULFURTRANSFERASE"/>
    <property type="match status" value="1"/>
</dbReference>
<sequence length="383" mass="42343">MKAIIIRYSEIHLKGNNKEYFESALISNLKTALKGFDLQFGRSNARYVLRNFDESLTPQIIDCVKNVFGVHSLSVAEEVPSTLEDIRAAAIALAPKRGSFKVSTNRADKRFPLHSMDLSAEIGGDVLENNSALTVNLHNPDHVINIDIRENGKTFVFRDVIRGVNGMPVGTGGKAVAMLSGGIDSPVAMYMMAKRGMSLRAVHFHSFPYTSAQAKQKVLDLAAIVKKYTLRMTVDVVSFTEIQTAIHERCPEEYMITIMRRFMMRIAEKLARINGCGAVVTGESLGQVASQTLESITSTNAVAHIPVFRPLIGFDKEEIIDIAHKIGTYETSILPYEDCCTIFLPKRPVTKPRLSAVEKVESALDVETLVQNALQNVETVVIE</sequence>
<dbReference type="PROSITE" id="PS51165">
    <property type="entry name" value="THUMP"/>
    <property type="match status" value="1"/>
</dbReference>
<dbReference type="Pfam" id="PF02926">
    <property type="entry name" value="THUMP"/>
    <property type="match status" value="1"/>
</dbReference>
<dbReference type="InterPro" id="IPR049962">
    <property type="entry name" value="THUMP_ThiI"/>
</dbReference>
<keyword evidence="2 18" id="KW-0963">Cytoplasm</keyword>
<keyword evidence="6 18" id="KW-0067">ATP-binding</keyword>
<dbReference type="CDD" id="cd01712">
    <property type="entry name" value="PPase_ThiI"/>
    <property type="match status" value="1"/>
</dbReference>
<evidence type="ECO:0000256" key="10">
    <source>
        <dbReference type="ARBA" id="ARBA00052330"/>
    </source>
</evidence>
<dbReference type="HAMAP" id="MF_00021">
    <property type="entry name" value="ThiI"/>
    <property type="match status" value="1"/>
</dbReference>
<evidence type="ECO:0000256" key="8">
    <source>
        <dbReference type="ARBA" id="ARBA00022977"/>
    </source>
</evidence>
<gene>
    <name evidence="18 20" type="primary">thiI</name>
    <name evidence="20" type="ORF">IAC72_00205</name>
</gene>
<dbReference type="InterPro" id="IPR050102">
    <property type="entry name" value="tRNA_sulfurtransferase_ThiI"/>
</dbReference>
<comment type="catalytic activity">
    <reaction evidence="9 18">
        <text>[ThiI sulfur-carrier protein]-S-sulfanyl-L-cysteine + a uridine in tRNA + 2 reduced [2Fe-2S]-[ferredoxin] + ATP + H(+) = [ThiI sulfur-carrier protein]-L-cysteine + a 4-thiouridine in tRNA + 2 oxidized [2Fe-2S]-[ferredoxin] + AMP + diphosphate</text>
        <dbReference type="Rhea" id="RHEA:24176"/>
        <dbReference type="Rhea" id="RHEA-COMP:10000"/>
        <dbReference type="Rhea" id="RHEA-COMP:10001"/>
        <dbReference type="Rhea" id="RHEA-COMP:13337"/>
        <dbReference type="Rhea" id="RHEA-COMP:13338"/>
        <dbReference type="Rhea" id="RHEA-COMP:13339"/>
        <dbReference type="Rhea" id="RHEA-COMP:13340"/>
        <dbReference type="ChEBI" id="CHEBI:15378"/>
        <dbReference type="ChEBI" id="CHEBI:29950"/>
        <dbReference type="ChEBI" id="CHEBI:30616"/>
        <dbReference type="ChEBI" id="CHEBI:33019"/>
        <dbReference type="ChEBI" id="CHEBI:33737"/>
        <dbReference type="ChEBI" id="CHEBI:33738"/>
        <dbReference type="ChEBI" id="CHEBI:61963"/>
        <dbReference type="ChEBI" id="CHEBI:65315"/>
        <dbReference type="ChEBI" id="CHEBI:136798"/>
        <dbReference type="ChEBI" id="CHEBI:456215"/>
        <dbReference type="EC" id="2.8.1.4"/>
    </reaction>
</comment>
<feature type="binding site" evidence="18">
    <location>
        <position position="291"/>
    </location>
    <ligand>
        <name>ATP</name>
        <dbReference type="ChEBI" id="CHEBI:30616"/>
    </ligand>
</feature>
<dbReference type="GO" id="GO:0005524">
    <property type="term" value="F:ATP binding"/>
    <property type="evidence" value="ECO:0007669"/>
    <property type="project" value="UniProtKB-UniRule"/>
</dbReference>
<protein>
    <recommendedName>
        <fullName evidence="14 18">Probable tRNA sulfurtransferase</fullName>
        <ecNumber evidence="13 18">2.8.1.4</ecNumber>
    </recommendedName>
    <alternativeName>
        <fullName evidence="15 18">Sulfur carrier protein ThiS sulfurtransferase</fullName>
    </alternativeName>
    <alternativeName>
        <fullName evidence="16 18">Thiamine biosynthesis protein ThiI</fullName>
    </alternativeName>
    <alternativeName>
        <fullName evidence="17 18">tRNA 4-thiouridine synthase</fullName>
    </alternativeName>
</protein>
<comment type="catalytic activity">
    <reaction evidence="10 18">
        <text>[ThiS sulfur-carrier protein]-C-terminal Gly-Gly-AMP + S-sulfanyl-L-cysteinyl-[cysteine desulfurase] + AH2 = [ThiS sulfur-carrier protein]-C-terminal-Gly-aminoethanethioate + L-cysteinyl-[cysteine desulfurase] + A + AMP + 2 H(+)</text>
        <dbReference type="Rhea" id="RHEA:43340"/>
        <dbReference type="Rhea" id="RHEA-COMP:12157"/>
        <dbReference type="Rhea" id="RHEA-COMP:12158"/>
        <dbReference type="Rhea" id="RHEA-COMP:12910"/>
        <dbReference type="Rhea" id="RHEA-COMP:19908"/>
        <dbReference type="ChEBI" id="CHEBI:13193"/>
        <dbReference type="ChEBI" id="CHEBI:15378"/>
        <dbReference type="ChEBI" id="CHEBI:17499"/>
        <dbReference type="ChEBI" id="CHEBI:29950"/>
        <dbReference type="ChEBI" id="CHEBI:61963"/>
        <dbReference type="ChEBI" id="CHEBI:90618"/>
        <dbReference type="ChEBI" id="CHEBI:232372"/>
        <dbReference type="ChEBI" id="CHEBI:456215"/>
    </reaction>
</comment>
<evidence type="ECO:0000256" key="16">
    <source>
        <dbReference type="ARBA" id="ARBA00077849"/>
    </source>
</evidence>
<dbReference type="GO" id="GO:0052837">
    <property type="term" value="P:thiazole biosynthetic process"/>
    <property type="evidence" value="ECO:0007669"/>
    <property type="project" value="TreeGrafter"/>
</dbReference>
<evidence type="ECO:0000256" key="12">
    <source>
        <dbReference type="ARBA" id="ARBA00061472"/>
    </source>
</evidence>
<feature type="binding site" evidence="18">
    <location>
        <begin position="178"/>
        <end position="179"/>
    </location>
    <ligand>
        <name>ATP</name>
        <dbReference type="ChEBI" id="CHEBI:30616"/>
    </ligand>
</feature>
<keyword evidence="8 18" id="KW-0784">Thiamine biosynthesis</keyword>
<dbReference type="Gene3D" id="3.40.50.620">
    <property type="entry name" value="HUPs"/>
    <property type="match status" value="1"/>
</dbReference>
<dbReference type="Pfam" id="PF22025">
    <property type="entry name" value="ThiI_fer"/>
    <property type="match status" value="1"/>
</dbReference>
<dbReference type="InterPro" id="IPR003720">
    <property type="entry name" value="tRNA_STrfase"/>
</dbReference>
<dbReference type="GO" id="GO:0140741">
    <property type="term" value="F:tRNA-uracil-4 sulfurtransferase activity"/>
    <property type="evidence" value="ECO:0007669"/>
    <property type="project" value="UniProtKB-EC"/>
</dbReference>
<dbReference type="CDD" id="cd11716">
    <property type="entry name" value="THUMP_ThiI"/>
    <property type="match status" value="1"/>
</dbReference>
<reference evidence="20" key="2">
    <citation type="journal article" date="2021" name="PeerJ">
        <title>Extensive microbial diversity within the chicken gut microbiome revealed by metagenomics and culture.</title>
        <authorList>
            <person name="Gilroy R."/>
            <person name="Ravi A."/>
            <person name="Getino M."/>
            <person name="Pursley I."/>
            <person name="Horton D.L."/>
            <person name="Alikhan N.F."/>
            <person name="Baker D."/>
            <person name="Gharbi K."/>
            <person name="Hall N."/>
            <person name="Watson M."/>
            <person name="Adriaenssens E.M."/>
            <person name="Foster-Nyarko E."/>
            <person name="Jarju S."/>
            <person name="Secka A."/>
            <person name="Antonio M."/>
            <person name="Oren A."/>
            <person name="Chaudhuri R.R."/>
            <person name="La Ragione R."/>
            <person name="Hildebrand F."/>
            <person name="Pallen M.J."/>
        </authorList>
    </citation>
    <scope>NUCLEOTIDE SEQUENCE</scope>
    <source>
        <strain evidence="20">ChiHjej12B11-7776</strain>
    </source>
</reference>
<dbReference type="SMART" id="SM00981">
    <property type="entry name" value="THUMP"/>
    <property type="match status" value="1"/>
</dbReference>
<keyword evidence="4 18" id="KW-0808">Transferase</keyword>
<dbReference type="Gene3D" id="3.30.2130.30">
    <property type="match status" value="1"/>
</dbReference>
<dbReference type="EMBL" id="DVOC01000007">
    <property type="protein sequence ID" value="HIU90423.1"/>
    <property type="molecule type" value="Genomic_DNA"/>
</dbReference>
<dbReference type="PANTHER" id="PTHR43209:SF1">
    <property type="entry name" value="TRNA SULFURTRANSFERASE"/>
    <property type="match status" value="1"/>
</dbReference>
<dbReference type="GO" id="GO:0009228">
    <property type="term" value="P:thiamine biosynthetic process"/>
    <property type="evidence" value="ECO:0007669"/>
    <property type="project" value="UniProtKB-KW"/>
</dbReference>
<dbReference type="Proteomes" id="UP000886852">
    <property type="component" value="Unassembled WGS sequence"/>
</dbReference>
<evidence type="ECO:0000256" key="6">
    <source>
        <dbReference type="ARBA" id="ARBA00022840"/>
    </source>
</evidence>
<dbReference type="InterPro" id="IPR054173">
    <property type="entry name" value="ThiI_fer"/>
</dbReference>
<evidence type="ECO:0000256" key="11">
    <source>
        <dbReference type="ARBA" id="ARBA00058382"/>
    </source>
</evidence>
<dbReference type="InterPro" id="IPR049961">
    <property type="entry name" value="ThiI_N"/>
</dbReference>
<dbReference type="GO" id="GO:0004810">
    <property type="term" value="F:CCA tRNA nucleotidyltransferase activity"/>
    <property type="evidence" value="ECO:0007669"/>
    <property type="project" value="InterPro"/>
</dbReference>
<feature type="binding site" evidence="18">
    <location>
        <begin position="203"/>
        <end position="204"/>
    </location>
    <ligand>
        <name>ATP</name>
        <dbReference type="ChEBI" id="CHEBI:30616"/>
    </ligand>
</feature>
<comment type="pathway">
    <text evidence="18">Cofactor biosynthesis; thiamine diphosphate biosynthesis.</text>
</comment>
<keyword evidence="5 18" id="KW-0547">Nucleotide-binding</keyword>
<organism evidence="20 21">
    <name type="scientific">Candidatus Fimimonas merdipullorum</name>
    <dbReference type="NCBI Taxonomy" id="2840822"/>
    <lineage>
        <taxon>Bacteria</taxon>
        <taxon>Pseudomonadati</taxon>
        <taxon>Myxococcota</taxon>
        <taxon>Myxococcia</taxon>
        <taxon>Myxococcales</taxon>
        <taxon>Cystobacterineae</taxon>
        <taxon>Myxococcaceae</taxon>
        <taxon>Myxococcaceae incertae sedis</taxon>
        <taxon>Candidatus Fimimonas</taxon>
    </lineage>
</organism>
<dbReference type="Pfam" id="PF02568">
    <property type="entry name" value="ThiI"/>
    <property type="match status" value="1"/>
</dbReference>
<dbReference type="EC" id="2.8.1.4" evidence="13 18"/>
<evidence type="ECO:0000256" key="7">
    <source>
        <dbReference type="ARBA" id="ARBA00022884"/>
    </source>
</evidence>
<reference evidence="20" key="1">
    <citation type="submission" date="2020-10" db="EMBL/GenBank/DDBJ databases">
        <authorList>
            <person name="Gilroy R."/>
        </authorList>
    </citation>
    <scope>NUCLEOTIDE SEQUENCE</scope>
    <source>
        <strain evidence="20">ChiHjej12B11-7776</strain>
    </source>
</reference>
<dbReference type="GO" id="GO:0002937">
    <property type="term" value="P:tRNA 4-thiouridine biosynthesis"/>
    <property type="evidence" value="ECO:0007669"/>
    <property type="project" value="TreeGrafter"/>
</dbReference>
<evidence type="ECO:0000256" key="18">
    <source>
        <dbReference type="HAMAP-Rule" id="MF_00021"/>
    </source>
</evidence>
<evidence type="ECO:0000256" key="15">
    <source>
        <dbReference type="ARBA" id="ARBA00075337"/>
    </source>
</evidence>
<comment type="subcellular location">
    <subcellularLocation>
        <location evidence="1 18">Cytoplasm</location>
    </subcellularLocation>
</comment>
<proteinExistence type="inferred from homology"/>
<keyword evidence="3 18" id="KW-0820">tRNA-binding</keyword>
<evidence type="ECO:0000256" key="2">
    <source>
        <dbReference type="ARBA" id="ARBA00022490"/>
    </source>
</evidence>
<feature type="binding site" evidence="18">
    <location>
        <position position="260"/>
    </location>
    <ligand>
        <name>ATP</name>
        <dbReference type="ChEBI" id="CHEBI:30616"/>
    </ligand>
</feature>
<evidence type="ECO:0000256" key="3">
    <source>
        <dbReference type="ARBA" id="ARBA00022555"/>
    </source>
</evidence>
<dbReference type="AlphaFoldDB" id="A0A9D1MWS0"/>
<evidence type="ECO:0000256" key="9">
    <source>
        <dbReference type="ARBA" id="ARBA00050570"/>
    </source>
</evidence>
<dbReference type="GO" id="GO:0000049">
    <property type="term" value="F:tRNA binding"/>
    <property type="evidence" value="ECO:0007669"/>
    <property type="project" value="UniProtKB-UniRule"/>
</dbReference>